<dbReference type="SUPFAM" id="SSF52540">
    <property type="entry name" value="P-loop containing nucleoside triphosphate hydrolases"/>
    <property type="match status" value="1"/>
</dbReference>
<keyword evidence="2" id="KW-0040">ANK repeat</keyword>
<dbReference type="PANTHER" id="PTHR24180">
    <property type="entry name" value="CYCLIN-DEPENDENT KINASE INHIBITOR 2C-RELATED"/>
    <property type="match status" value="1"/>
</dbReference>
<dbReference type="InterPro" id="IPR027417">
    <property type="entry name" value="P-loop_NTPase"/>
</dbReference>
<dbReference type="PANTHER" id="PTHR24180:SF45">
    <property type="entry name" value="POLY [ADP-RIBOSE] POLYMERASE TANKYRASE"/>
    <property type="match status" value="1"/>
</dbReference>
<dbReference type="SUPFAM" id="SSF48403">
    <property type="entry name" value="Ankyrin repeat"/>
    <property type="match status" value="2"/>
</dbReference>
<evidence type="ECO:0000313" key="3">
    <source>
        <dbReference type="EnsemblMetazoa" id="AFUN019069-PA"/>
    </source>
</evidence>
<proteinExistence type="predicted"/>
<dbReference type="EnsemblMetazoa" id="AFUN019069-RA">
    <property type="protein sequence ID" value="AFUN019069-PA"/>
    <property type="gene ID" value="AFUN019069"/>
</dbReference>
<dbReference type="Gene3D" id="3.40.50.300">
    <property type="entry name" value="P-loop containing nucleotide triphosphate hydrolases"/>
    <property type="match status" value="1"/>
</dbReference>
<evidence type="ECO:0000256" key="2">
    <source>
        <dbReference type="ARBA" id="ARBA00023043"/>
    </source>
</evidence>
<protein>
    <submittedName>
        <fullName evidence="3">Uncharacterized protein</fullName>
    </submittedName>
</protein>
<organism evidence="3">
    <name type="scientific">Anopheles funestus</name>
    <name type="common">African malaria mosquito</name>
    <dbReference type="NCBI Taxonomy" id="62324"/>
    <lineage>
        <taxon>Eukaryota</taxon>
        <taxon>Metazoa</taxon>
        <taxon>Ecdysozoa</taxon>
        <taxon>Arthropoda</taxon>
        <taxon>Hexapoda</taxon>
        <taxon>Insecta</taxon>
        <taxon>Pterygota</taxon>
        <taxon>Neoptera</taxon>
        <taxon>Endopterygota</taxon>
        <taxon>Diptera</taxon>
        <taxon>Nematocera</taxon>
        <taxon>Culicoidea</taxon>
        <taxon>Culicidae</taxon>
        <taxon>Anophelinae</taxon>
        <taxon>Anopheles</taxon>
    </lineage>
</organism>
<dbReference type="SMART" id="SM00248">
    <property type="entry name" value="ANK"/>
    <property type="match status" value="7"/>
</dbReference>
<dbReference type="VEuPathDB" id="VectorBase:AFUN2_014542"/>
<dbReference type="InterPro" id="IPR036770">
    <property type="entry name" value="Ankyrin_rpt-contain_sf"/>
</dbReference>
<keyword evidence="1" id="KW-0677">Repeat</keyword>
<dbReference type="VEuPathDB" id="VectorBase:AFUN019069"/>
<dbReference type="InterPro" id="IPR002110">
    <property type="entry name" value="Ankyrin_rpt"/>
</dbReference>
<evidence type="ECO:0000256" key="1">
    <source>
        <dbReference type="ARBA" id="ARBA00022737"/>
    </source>
</evidence>
<dbReference type="STRING" id="62324.A0A4Y0BDU4"/>
<dbReference type="InterPro" id="IPR051637">
    <property type="entry name" value="Ank_repeat_dom-contain_49"/>
</dbReference>
<accession>A0A4Y0BDU4</accession>
<reference evidence="3" key="1">
    <citation type="submission" date="2020-05" db="UniProtKB">
        <authorList>
            <consortium name="EnsemblMetazoa"/>
        </authorList>
    </citation>
    <scope>IDENTIFICATION</scope>
    <source>
        <strain evidence="3">FUMOZ</strain>
    </source>
</reference>
<dbReference type="Gene3D" id="1.25.40.20">
    <property type="entry name" value="Ankyrin repeat-containing domain"/>
    <property type="match status" value="3"/>
</dbReference>
<name>A0A4Y0BDU4_ANOFN</name>
<sequence>MFIKVEDLCAAKGMYSVPTYFSSFLEIDPELTKGESESHKDEHKTQYAICTNAKLDKNVNATKIEPQEDDTLQFCDDIRATCYQLHRDIPELTECLKKSCKDVFKNDSDFDEKKDEFFSKFLLICNSYNHKELRIKLRNLLPEWCDEAQRELVIDNLVGLLNNNVYNNPRYYITLERIQQWFLDKDFNQNISVLRRLSEEHLESGHKKHPHIEVNPDRLKEFKLYEVLKESGPGIYEFNSTLELTVYSRIIFQALSQLKYETIFVDSAKYTKQQDMNDVLKDLLSYLRDVNHPTIKVITILGKPEYVAINELKELSDKYRQKIVVVEHISGSPQDDEISERIYVKDLSDEALQQLYMQNERMMFGTTTPLMGIVEENDDLSFLLNLLESCEPNEKLIDHHLNKINYEKIKYWYVHRSSEPHEPKKQTKTEGKEHFYVEQLSESAILAALDTNVEEPDLPGFQDGDSGKVFIFLNDAGFGKTTYFTWLAWRLASYDHSLYVIKFIALEFSTDFQRLSNVENLDEIEIVRLLYRYIHLALFVSSINKRTIKETDGFRDEADRCANLLTVSDGELVLDETKTKMLSTIELFELRLFKEKFNEHKLVLILDGFDEIAPYSKDVVMKCFGRFSRLDGVRLLYLSSRPYGFEQELKTTFEDCRMYGLKPYSEKDKIISLHIFLVKKLYGYERYEESHRNNILRVLFHIIDNVLKDMVTVPLLLYMVQIALLPEIEKCVNENTQTISNQMLNGKKHDILRVVERFIDHKLDILCFGKQDITDAGANTHSAQAGKTLFKKELNKQHKLLGMCVIFDAKDREKLLSEKERERVEDVIKKVNKGDEKSGIVLGVQGEVPQFLHRIFAEYFSACWLFENVDRFKNESIFHSKVIWSNSFSKTREFFDRLILRESKGCDLHLALVNDSFNQVEEILFNNPSAVTVEDKFGRLPLHLVEYTGTIIMESILKKMPLDRINAKDKLFGWNALDYAFFRGNWDLIEMLFKSGLEPNIDNLIQQVCSNDIYSLLSMAYMYTNYFVDCMDQKDLADELSERVAKYVIEEKKIYIYAPLDQLNSPSVLDIVVTVGDIFMFRQLIEKSGPQKLGLSDRAKRLLQLSLEKYKFEFINYLVEQQPSLVFLINKVIVLYYCARLAIKNNQIDLFKTLFSKFCMEQKIDCTEDDSIIDDYEDQSENDYEKFEIELPFKDSCCYEFSDNPLNKERLLYVAINYGNTQMASYILQKTQMVVTVDLIIGIRRLKRIEKPNNNNHKNSIPTFKYLIKKVFSQCRSTQERLDLYFRIVKDGCVYMLHSLFVIGFDPNSIKKMNHFHAFEHRFENHFERNTANIFVYLQQESYVNCFNAFGPRDKSIFEFAIEESEFTIAEALVVAKFRDFSSSEKESAVLNLLHQQFFKCGGKIIHDFIKSLLERSSIECESESERWHSVYSSVHQKMLNEFNLIENIIAREMKSLIRNKTDTTDSDGWTAASKNNEDPLQKEIMKQHMLLAMYVIFYAKDREKLLSKKERQLVEEIMEEVKKDDKKTEIVLGVQGGVPQFLHRIFAEYFSACWLFENVDRFKNESIFHSQAIWSDSLRKTREFLNRLILKESKGCDLHLALVNGCNDQIAEILCNNPSAVTVEDKFGRLPLHLVEYTGTRTMESILKKMPLDRINAKDKLFGWNALDYAFLRGDWDLIEMLFKSGVEPNIDNLNKQVCSNVIYSLLSMAYMYTNYFVDCMDQKDLADELSERVAKYLIEEKKIDIFADLLTSSVPENVIFDCSISMFRQLIEKSAAQKLGLSDRTQLLLLQLSLNKCRYECINYLVEQQPSLIFNINNVNVLYYCVRYAIKNNQIDLFKTLFSEFCREQKIDCIEDDSIVDDYEDQSDNDYEKFEIELPFKDSCCYEFSDNPLNKERLLYVAIYYGNTQMVSYILQKSKMVVTVELIIKFMRQPIKIQNINNHRKSIPTFKYLIKKAFDQYDINKKGIALFYLTIEWGCVYMLHSLITSGFDASDINRKNDSRFLVHRLRSSNEQITANIFVYLQQSNVDCFDSYNPRGASIFGNAIGCRSFTVAQALAQEKFRNLSLSEKENAVLELLDINLFHYEQEVIFDFIKSLLDRSLILGDFDIWHSVYSSIFNRIPIV</sequence>